<feature type="region of interest" description="Disordered" evidence="4">
    <location>
        <begin position="1"/>
        <end position="105"/>
    </location>
</feature>
<dbReference type="InterPro" id="IPR013083">
    <property type="entry name" value="Znf_RING/FYVE/PHD"/>
</dbReference>
<keyword evidence="2" id="KW-0863">Zinc-finger</keyword>
<dbReference type="PROSITE" id="PS01359">
    <property type="entry name" value="ZF_PHD_1"/>
    <property type="match status" value="1"/>
</dbReference>
<name>A0ABR4CJL0_9HELO</name>
<gene>
    <name evidence="6" type="ORF">VTL71DRAFT_14100</name>
</gene>
<organism evidence="6 7">
    <name type="scientific">Oculimacula yallundae</name>
    <dbReference type="NCBI Taxonomy" id="86028"/>
    <lineage>
        <taxon>Eukaryota</taxon>
        <taxon>Fungi</taxon>
        <taxon>Dikarya</taxon>
        <taxon>Ascomycota</taxon>
        <taxon>Pezizomycotina</taxon>
        <taxon>Leotiomycetes</taxon>
        <taxon>Helotiales</taxon>
        <taxon>Ploettnerulaceae</taxon>
        <taxon>Oculimacula</taxon>
    </lineage>
</organism>
<evidence type="ECO:0000256" key="3">
    <source>
        <dbReference type="ARBA" id="ARBA00022833"/>
    </source>
</evidence>
<dbReference type="CDD" id="cd15489">
    <property type="entry name" value="PHD_SF"/>
    <property type="match status" value="1"/>
</dbReference>
<dbReference type="SMART" id="SM00249">
    <property type="entry name" value="PHD"/>
    <property type="match status" value="1"/>
</dbReference>
<feature type="compositionally biased region" description="Basic and acidic residues" evidence="4">
    <location>
        <begin position="41"/>
        <end position="55"/>
    </location>
</feature>
<evidence type="ECO:0000313" key="6">
    <source>
        <dbReference type="EMBL" id="KAL2069421.1"/>
    </source>
</evidence>
<evidence type="ECO:0000313" key="7">
    <source>
        <dbReference type="Proteomes" id="UP001595075"/>
    </source>
</evidence>
<keyword evidence="3" id="KW-0862">Zinc</keyword>
<reference evidence="6 7" key="1">
    <citation type="journal article" date="2024" name="Commun. Biol.">
        <title>Comparative genomic analysis of thermophilic fungi reveals convergent evolutionary adaptations and gene losses.</title>
        <authorList>
            <person name="Steindorff A.S."/>
            <person name="Aguilar-Pontes M.V."/>
            <person name="Robinson A.J."/>
            <person name="Andreopoulos B."/>
            <person name="LaButti K."/>
            <person name="Kuo A."/>
            <person name="Mondo S."/>
            <person name="Riley R."/>
            <person name="Otillar R."/>
            <person name="Haridas S."/>
            <person name="Lipzen A."/>
            <person name="Grimwood J."/>
            <person name="Schmutz J."/>
            <person name="Clum A."/>
            <person name="Reid I.D."/>
            <person name="Moisan M.C."/>
            <person name="Butler G."/>
            <person name="Nguyen T.T.M."/>
            <person name="Dewar K."/>
            <person name="Conant G."/>
            <person name="Drula E."/>
            <person name="Henrissat B."/>
            <person name="Hansel C."/>
            <person name="Singer S."/>
            <person name="Hutchinson M.I."/>
            <person name="de Vries R.P."/>
            <person name="Natvig D.O."/>
            <person name="Powell A.J."/>
            <person name="Tsang A."/>
            <person name="Grigoriev I.V."/>
        </authorList>
    </citation>
    <scope>NUCLEOTIDE SEQUENCE [LARGE SCALE GENOMIC DNA]</scope>
    <source>
        <strain evidence="6 7">CBS 494.80</strain>
    </source>
</reference>
<dbReference type="InterPro" id="IPR019786">
    <property type="entry name" value="Zinc_finger_PHD-type_CS"/>
</dbReference>
<dbReference type="Gene3D" id="3.30.40.10">
    <property type="entry name" value="Zinc/RING finger domain, C3HC4 (zinc finger)"/>
    <property type="match status" value="1"/>
</dbReference>
<keyword evidence="7" id="KW-1185">Reference proteome</keyword>
<dbReference type="InterPro" id="IPR001965">
    <property type="entry name" value="Znf_PHD"/>
</dbReference>
<evidence type="ECO:0000256" key="2">
    <source>
        <dbReference type="ARBA" id="ARBA00022771"/>
    </source>
</evidence>
<protein>
    <recommendedName>
        <fullName evidence="5">Zinc finger PHD-type domain-containing protein</fullName>
    </recommendedName>
</protein>
<feature type="compositionally biased region" description="Basic and acidic residues" evidence="4">
    <location>
        <begin position="74"/>
        <end position="89"/>
    </location>
</feature>
<keyword evidence="1" id="KW-0479">Metal-binding</keyword>
<comment type="caution">
    <text evidence="6">The sequence shown here is derived from an EMBL/GenBank/DDBJ whole genome shotgun (WGS) entry which is preliminary data.</text>
</comment>
<evidence type="ECO:0000256" key="4">
    <source>
        <dbReference type="SAM" id="MobiDB-lite"/>
    </source>
</evidence>
<dbReference type="EMBL" id="JAZHXI010000007">
    <property type="protein sequence ID" value="KAL2069421.1"/>
    <property type="molecule type" value="Genomic_DNA"/>
</dbReference>
<feature type="domain" description="Zinc finger PHD-type" evidence="5">
    <location>
        <begin position="111"/>
        <end position="183"/>
    </location>
</feature>
<dbReference type="Proteomes" id="UP001595075">
    <property type="component" value="Unassembled WGS sequence"/>
</dbReference>
<sequence length="549" mass="63002">MYPSPAHLGSGAGEEHLRDRTRRQRASRGDAASKGASVNNGEERKAIPHDKEDVHYPAILPRSVLSKDGGTTPHRRENLSERRHNHESTNSRVLNPPVPSKRKRNPPREFYCKLCKDDKSLNQRSRETDMVQCELLECGTWWHISCLAAGQNIMPQKFIWIAQPTAQCIRDKDGPYFVCPTCYPISGAIYTDGELSKILPSLRVKTPIPTSPAVDTTRHPLQQGLVTTQTVQSSDTEGTMVTDQAIKWPFQASNNTDFRGYNGAVMDPLMRELTRSIEGYNREISDIIERFSRTPEYHTELLSEWSRVDGHCLDTEGITWYIADHQRHSEAGHAPLTSALREMLGTPNGQTLVINPIYRNIDFSQLHTTFVWSFVMDVLGRKLDLCELPNMNWLETTRWAALDLAKSQWEANADDVLREFMLRVWSRQEFKEDLKRNKNWLTLRFEQFLEPLTSGLPTISLYSHHKDLLIETLVDLWSYFWSLQGDFVVIKPEIGAKFDPSRYEKKIPDSPERLSSDCFVTWVVRNGLEYHRPGKRHVTTMKAIVLVDT</sequence>
<proteinExistence type="predicted"/>
<accession>A0ABR4CJL0</accession>
<evidence type="ECO:0000256" key="1">
    <source>
        <dbReference type="ARBA" id="ARBA00022723"/>
    </source>
</evidence>
<evidence type="ECO:0000259" key="5">
    <source>
        <dbReference type="SMART" id="SM00249"/>
    </source>
</evidence>